<organism evidence="3">
    <name type="scientific">invertebrate metagenome</name>
    <dbReference type="NCBI Taxonomy" id="1711999"/>
    <lineage>
        <taxon>unclassified sequences</taxon>
        <taxon>metagenomes</taxon>
        <taxon>organismal metagenomes</taxon>
    </lineage>
</organism>
<dbReference type="AlphaFoldDB" id="A0A2H9T4L2"/>
<keyword evidence="2" id="KW-1133">Transmembrane helix</keyword>
<name>A0A2H9T4L2_9ZZZZ</name>
<feature type="transmembrane region" description="Helical" evidence="2">
    <location>
        <begin position="6"/>
        <end position="27"/>
    </location>
</feature>
<feature type="compositionally biased region" description="Polar residues" evidence="1">
    <location>
        <begin position="168"/>
        <end position="181"/>
    </location>
</feature>
<evidence type="ECO:0000256" key="1">
    <source>
        <dbReference type="SAM" id="MobiDB-lite"/>
    </source>
</evidence>
<evidence type="ECO:0000313" key="3">
    <source>
        <dbReference type="EMBL" id="PJE78152.1"/>
    </source>
</evidence>
<feature type="region of interest" description="Disordered" evidence="1">
    <location>
        <begin position="168"/>
        <end position="192"/>
    </location>
</feature>
<evidence type="ECO:0000256" key="2">
    <source>
        <dbReference type="SAM" id="Phobius"/>
    </source>
</evidence>
<sequence length="192" mass="22430">MDLNNTATYIALFSLLISLLSPMLAYWRISIERIKLNQKLSGKRQKMITDALRLHARMRGRLSHLLQVVIEARHQVHHYEWSEKEKQKQLALLTTVEKKLRKRLVKTSALYEKIASLRDTCDWDEEWLRRETDILLKRCNSAFLYENLEKEVSLFCRLGISFSVYHSDSRQPSVSAGTSWDLNKPPAANTLT</sequence>
<protein>
    <submittedName>
        <fullName evidence="3">Uncharacterized protein</fullName>
    </submittedName>
</protein>
<accession>A0A2H9T4L2</accession>
<proteinExistence type="predicted"/>
<dbReference type="EMBL" id="NSIT01000248">
    <property type="protein sequence ID" value="PJE78152.1"/>
    <property type="molecule type" value="Genomic_DNA"/>
</dbReference>
<comment type="caution">
    <text evidence="3">The sequence shown here is derived from an EMBL/GenBank/DDBJ whole genome shotgun (WGS) entry which is preliminary data.</text>
</comment>
<gene>
    <name evidence="3" type="ORF">CI610_02912</name>
</gene>
<keyword evidence="2" id="KW-0472">Membrane</keyword>
<keyword evidence="2" id="KW-0812">Transmembrane</keyword>
<reference evidence="3" key="1">
    <citation type="journal article" date="2017" name="Appl. Environ. Microbiol.">
        <title>Molecular characterization of an Endozoicomonas-like organism causing infection in king scallop Pecten maximus L.</title>
        <authorList>
            <person name="Cano I."/>
            <person name="van Aerle R."/>
            <person name="Ross S."/>
            <person name="Verner-Jeffreys D.W."/>
            <person name="Paley R.K."/>
            <person name="Rimmer G."/>
            <person name="Ryder D."/>
            <person name="Hooper P."/>
            <person name="Stone D."/>
            <person name="Feist S.W."/>
        </authorList>
    </citation>
    <scope>NUCLEOTIDE SEQUENCE</scope>
</reference>